<dbReference type="PROSITE" id="PS00168">
    <property type="entry name" value="TRP_SYNTHASE_BETA"/>
    <property type="match status" value="1"/>
</dbReference>
<dbReference type="InterPro" id="IPR042529">
    <property type="entry name" value="IF_2B-like_C"/>
</dbReference>
<dbReference type="InterPro" id="IPR013785">
    <property type="entry name" value="Aldolase_TIM"/>
</dbReference>
<evidence type="ECO:0000313" key="18">
    <source>
        <dbReference type="EMBL" id="KAG6376244.1"/>
    </source>
</evidence>
<evidence type="ECO:0000256" key="10">
    <source>
        <dbReference type="ARBA" id="ARBA00022898"/>
    </source>
</evidence>
<evidence type="ECO:0000256" key="7">
    <source>
        <dbReference type="ARBA" id="ARBA00018724"/>
    </source>
</evidence>
<dbReference type="UniPathway" id="UPA00035">
    <property type="reaction ID" value="UER00044"/>
</dbReference>
<dbReference type="AlphaFoldDB" id="A0A8I2YQ83"/>
<dbReference type="Pfam" id="PF00291">
    <property type="entry name" value="PALP"/>
    <property type="match status" value="1"/>
</dbReference>
<dbReference type="Pfam" id="PF00290">
    <property type="entry name" value="Trp_syntA"/>
    <property type="match status" value="1"/>
</dbReference>
<evidence type="ECO:0000256" key="14">
    <source>
        <dbReference type="RuleBase" id="RU003663"/>
    </source>
</evidence>
<dbReference type="GO" id="GO:0005737">
    <property type="term" value="C:cytoplasm"/>
    <property type="evidence" value="ECO:0007669"/>
    <property type="project" value="TreeGrafter"/>
</dbReference>
<reference evidence="18" key="1">
    <citation type="submission" date="2021-03" db="EMBL/GenBank/DDBJ databases">
        <title>Evolutionary innovations through gain and loss of genes in the ectomycorrhizal Boletales.</title>
        <authorList>
            <person name="Wu G."/>
            <person name="Miyauchi S."/>
            <person name="Morin E."/>
            <person name="Yang Z.-L."/>
            <person name="Xu J."/>
            <person name="Martin F.M."/>
        </authorList>
    </citation>
    <scope>NUCLEOTIDE SEQUENCE</scope>
    <source>
        <strain evidence="18">BR01</strain>
    </source>
</reference>
<dbReference type="HAMAP" id="MF_00131">
    <property type="entry name" value="Trp_synth_alpha"/>
    <property type="match status" value="1"/>
</dbReference>
<evidence type="ECO:0000313" key="19">
    <source>
        <dbReference type="Proteomes" id="UP000683000"/>
    </source>
</evidence>
<dbReference type="Pfam" id="PF01008">
    <property type="entry name" value="IF-2B"/>
    <property type="match status" value="1"/>
</dbReference>
<dbReference type="InterPro" id="IPR000649">
    <property type="entry name" value="IF-2B-related"/>
</dbReference>
<dbReference type="InterPro" id="IPR006654">
    <property type="entry name" value="Trp_synth_beta"/>
</dbReference>
<dbReference type="NCBIfam" id="TIGR00263">
    <property type="entry name" value="trpB"/>
    <property type="match status" value="1"/>
</dbReference>
<comment type="similarity">
    <text evidence="5 15">Belongs to the eIF-2B alpha/beta/delta subunits family.</text>
</comment>
<keyword evidence="9 14" id="KW-0822">Tryptophan biosynthesis</keyword>
<dbReference type="Gene3D" id="3.40.50.1100">
    <property type="match status" value="2"/>
</dbReference>
<dbReference type="EC" id="4.2.1.20" evidence="6 14"/>
<evidence type="ECO:0000256" key="2">
    <source>
        <dbReference type="ARBA" id="ARBA00004733"/>
    </source>
</evidence>
<evidence type="ECO:0000256" key="6">
    <source>
        <dbReference type="ARBA" id="ARBA00012043"/>
    </source>
</evidence>
<comment type="similarity">
    <text evidence="4">In the N-terminal section; belongs to the TrpA family.</text>
</comment>
<proteinExistence type="inferred from homology"/>
<comment type="similarity">
    <text evidence="3">In the C-terminal section; belongs to the TrpB family.</text>
</comment>
<dbReference type="InterPro" id="IPR018204">
    <property type="entry name" value="Trp_synthase_alpha_AS"/>
</dbReference>
<dbReference type="InterPro" id="IPR002028">
    <property type="entry name" value="Trp_synthase_suA"/>
</dbReference>
<evidence type="ECO:0000259" key="17">
    <source>
        <dbReference type="Pfam" id="PF00291"/>
    </source>
</evidence>
<dbReference type="NCBIfam" id="TIGR00262">
    <property type="entry name" value="trpA"/>
    <property type="match status" value="1"/>
</dbReference>
<keyword evidence="19" id="KW-1185">Reference proteome</keyword>
<dbReference type="CDD" id="cd04724">
    <property type="entry name" value="Tryptophan_synthase_alpha"/>
    <property type="match status" value="1"/>
</dbReference>
<organism evidence="18 19">
    <name type="scientific">Boletus reticuloceps</name>
    <dbReference type="NCBI Taxonomy" id="495285"/>
    <lineage>
        <taxon>Eukaryota</taxon>
        <taxon>Fungi</taxon>
        <taxon>Dikarya</taxon>
        <taxon>Basidiomycota</taxon>
        <taxon>Agaricomycotina</taxon>
        <taxon>Agaricomycetes</taxon>
        <taxon>Agaricomycetidae</taxon>
        <taxon>Boletales</taxon>
        <taxon>Boletineae</taxon>
        <taxon>Boletaceae</taxon>
        <taxon>Boletoideae</taxon>
        <taxon>Boletus</taxon>
    </lineage>
</organism>
<keyword evidence="11 14" id="KW-0057">Aromatic amino acid biosynthesis</keyword>
<dbReference type="GO" id="GO:0004834">
    <property type="term" value="F:tryptophan synthase activity"/>
    <property type="evidence" value="ECO:0007669"/>
    <property type="project" value="UniProtKB-EC"/>
</dbReference>
<evidence type="ECO:0000256" key="8">
    <source>
        <dbReference type="ARBA" id="ARBA00022605"/>
    </source>
</evidence>
<dbReference type="InterPro" id="IPR037171">
    <property type="entry name" value="NagB/RpiA_transferase-like"/>
</dbReference>
<dbReference type="InterPro" id="IPR006653">
    <property type="entry name" value="Trp_synth_b_CS"/>
</dbReference>
<dbReference type="EMBL" id="JAGFBS010000012">
    <property type="protein sequence ID" value="KAG6376244.1"/>
    <property type="molecule type" value="Genomic_DNA"/>
</dbReference>
<evidence type="ECO:0000256" key="11">
    <source>
        <dbReference type="ARBA" id="ARBA00023141"/>
    </source>
</evidence>
<dbReference type="FunFam" id="3.40.50.10470:FF:000008">
    <property type="entry name" value="Translation initiation factor 2B, beta subunit"/>
    <property type="match status" value="1"/>
</dbReference>
<evidence type="ECO:0000256" key="9">
    <source>
        <dbReference type="ARBA" id="ARBA00022822"/>
    </source>
</evidence>
<dbReference type="HAMAP" id="MF_00133">
    <property type="entry name" value="Trp_synth_beta"/>
    <property type="match status" value="1"/>
</dbReference>
<dbReference type="SUPFAM" id="SSF51366">
    <property type="entry name" value="Ribulose-phoshate binding barrel"/>
    <property type="match status" value="1"/>
</dbReference>
<dbReference type="SUPFAM" id="SSF53686">
    <property type="entry name" value="Tryptophan synthase beta subunit-like PLP-dependent enzymes"/>
    <property type="match status" value="1"/>
</dbReference>
<sequence>MQKGGVDLIELGVPFSDPIADGPAIQETNTIAVHNDIDYATVLGQVREARQQGLTIPVLLMGYYNPMIAYGEEKAIQDAREAGANGFIMVDLPPEEAVNFREKCQRADMSYVPLIAPSTSLNRIKFLTSIADSFIYVVSRMGTTGSSVQGRINSELPDIVARVRKHTSIPIAVGFGVATRAHFEYVRSAGADGVVIGSRLVTIIKEVSLDLIPHAVESYCRGFSQNEYSPPVGSPSPPSAPAPSDSEKVTSPFATSLPARFGQFGGQYVPEALFDCLLELEEAHQSALKDPEFWKEFESHYGYMNRPSKLYFAESLTKHAGGAQIWLKREDLNHTGSHKINNAIGQASGAILLAKRLGKKRIIAETGAGQHGVATATVCARFGLECVVYMGSDDVKRQALNVFRMKMLGATVIPVQSGSRTLKDAVNEALRDWVTNLSNTHYLVGSCIGPHPFPTIVRDFQKVIGKEIKSQLYELSGKLPDVIVACVGGGSNAIGTFYEFIPDKDVQLVGVEAGGEGLDGDRHSATLSKGTPGVLHGVRTYILQSSVGQIIETHSVSAGLDYPGVGPEHAWLKESGRAEYVAATDEEALRGFRLITQLEGIIPALESSHAIWEGVRRAKMLPKETDLVICLSGRGDKDVEQISQLLPGKWADRLDWHGDFSLASTRLGQWPQNLQPKQVKGLWKTLQLNFGDGCQIVGSRETALETVLVLRQVVSKARFSNIDQLVEIIRSVGRKLVDAQPKEYTVGNTVRKVLHHIREEYHTASQGTTAPPTSKPTFSIAKFVSQGQPRKQATPQKISHEARGTLKENNPDDPDAFARTLKPVLMEAIQDVFDELETVYDNISKNAKDHIHSDEIILTIGKSNTVAAFLKSAAPYRKYTVIVAETAPSNSGHEMAESLSSAGISTVLVPDSSIYALMSRINKVILGAHAILANGGMFAITGSLLAAAAARAHSTPVVVCAGQFKLTPQWNLYHEYGALDFGDPSSVLGFEEGDLVDKVDVINPFYDYVRPEMVDAYITNDGDHPPSSVYRLIKEAYDDEDYEL</sequence>
<dbReference type="CDD" id="cd06446">
    <property type="entry name" value="Trp-synth_B"/>
    <property type="match status" value="1"/>
</dbReference>
<protein>
    <recommendedName>
        <fullName evidence="7 14">Tryptophan synthase</fullName>
        <ecNumber evidence="6 14">4.2.1.20</ecNumber>
    </recommendedName>
</protein>
<dbReference type="InterPro" id="IPR036052">
    <property type="entry name" value="TrpB-like_PALP_sf"/>
</dbReference>
<dbReference type="OrthoDB" id="10050244at2759"/>
<dbReference type="Gene3D" id="3.40.50.10470">
    <property type="entry name" value="Translation initiation factor eif-2b, domain 2"/>
    <property type="match status" value="1"/>
</dbReference>
<dbReference type="InterPro" id="IPR001926">
    <property type="entry name" value="TrpB-like_PALP"/>
</dbReference>
<dbReference type="SUPFAM" id="SSF100950">
    <property type="entry name" value="NagB/RpiA/CoA transferase-like"/>
    <property type="match status" value="1"/>
</dbReference>
<keyword evidence="12 14" id="KW-0456">Lyase</keyword>
<evidence type="ECO:0000256" key="12">
    <source>
        <dbReference type="ARBA" id="ARBA00023239"/>
    </source>
</evidence>
<evidence type="ECO:0000256" key="15">
    <source>
        <dbReference type="RuleBase" id="RU003814"/>
    </source>
</evidence>
<evidence type="ECO:0000256" key="3">
    <source>
        <dbReference type="ARBA" id="ARBA00005761"/>
    </source>
</evidence>
<evidence type="ECO:0000256" key="4">
    <source>
        <dbReference type="ARBA" id="ARBA00006095"/>
    </source>
</evidence>
<comment type="caution">
    <text evidence="18">The sequence shown here is derived from an EMBL/GenBank/DDBJ whole genome shotgun (WGS) entry which is preliminary data.</text>
</comment>
<evidence type="ECO:0000256" key="1">
    <source>
        <dbReference type="ARBA" id="ARBA00001933"/>
    </source>
</evidence>
<dbReference type="PANTHER" id="PTHR48077">
    <property type="entry name" value="TRYPTOPHAN SYNTHASE-RELATED"/>
    <property type="match status" value="1"/>
</dbReference>
<feature type="compositionally biased region" description="Pro residues" evidence="16">
    <location>
        <begin position="232"/>
        <end position="241"/>
    </location>
</feature>
<keyword evidence="10 14" id="KW-0663">Pyridoxal phosphate</keyword>
<dbReference type="Gene3D" id="3.20.20.70">
    <property type="entry name" value="Aldolase class I"/>
    <property type="match status" value="1"/>
</dbReference>
<dbReference type="Proteomes" id="UP000683000">
    <property type="component" value="Unassembled WGS sequence"/>
</dbReference>
<dbReference type="InterPro" id="IPR011060">
    <property type="entry name" value="RibuloseP-bd_barrel"/>
</dbReference>
<evidence type="ECO:0000256" key="5">
    <source>
        <dbReference type="ARBA" id="ARBA00007251"/>
    </source>
</evidence>
<dbReference type="FunFam" id="3.40.50.1100:FF:000001">
    <property type="entry name" value="Tryptophan synthase beta chain"/>
    <property type="match status" value="1"/>
</dbReference>
<name>A0A8I2YQ83_9AGAM</name>
<dbReference type="FunFam" id="3.40.50.1100:FF:000004">
    <property type="entry name" value="Tryptophan synthase beta chain"/>
    <property type="match status" value="1"/>
</dbReference>
<dbReference type="PROSITE" id="PS00167">
    <property type="entry name" value="TRP_SYNTHASE_ALPHA"/>
    <property type="match status" value="1"/>
</dbReference>
<evidence type="ECO:0000256" key="16">
    <source>
        <dbReference type="SAM" id="MobiDB-lite"/>
    </source>
</evidence>
<accession>A0A8I2YQ83</accession>
<dbReference type="PANTHER" id="PTHR48077:SF3">
    <property type="entry name" value="TRYPTOPHAN SYNTHASE"/>
    <property type="match status" value="1"/>
</dbReference>
<keyword evidence="8 14" id="KW-0028">Amino-acid biosynthesis</keyword>
<feature type="domain" description="Tryptophan synthase beta chain-like PALP" evidence="17">
    <location>
        <begin position="306"/>
        <end position="633"/>
    </location>
</feature>
<feature type="region of interest" description="Disordered" evidence="16">
    <location>
        <begin position="227"/>
        <end position="250"/>
    </location>
</feature>
<comment type="pathway">
    <text evidence="2 14">Amino-acid biosynthesis; L-tryptophan biosynthesis; L-tryptophan from chorismate: step 5/5.</text>
</comment>
<comment type="catalytic activity">
    <reaction evidence="13 14">
        <text>(1S,2R)-1-C-(indol-3-yl)glycerol 3-phosphate + L-serine = D-glyceraldehyde 3-phosphate + L-tryptophan + H2O</text>
        <dbReference type="Rhea" id="RHEA:10532"/>
        <dbReference type="ChEBI" id="CHEBI:15377"/>
        <dbReference type="ChEBI" id="CHEBI:33384"/>
        <dbReference type="ChEBI" id="CHEBI:57912"/>
        <dbReference type="ChEBI" id="CHEBI:58866"/>
        <dbReference type="ChEBI" id="CHEBI:59776"/>
        <dbReference type="EC" id="4.2.1.20"/>
    </reaction>
</comment>
<dbReference type="InterPro" id="IPR023026">
    <property type="entry name" value="Trp_synth_beta/beta-like"/>
</dbReference>
<comment type="cofactor">
    <cofactor evidence="1 14">
        <name>pyridoxal 5'-phosphate</name>
        <dbReference type="ChEBI" id="CHEBI:597326"/>
    </cofactor>
</comment>
<evidence type="ECO:0000256" key="13">
    <source>
        <dbReference type="ARBA" id="ARBA00049047"/>
    </source>
</evidence>
<gene>
    <name evidence="18" type="ORF">JVT61DRAFT_2220</name>
</gene>